<dbReference type="Proteomes" id="UP000287687">
    <property type="component" value="Unassembled WGS sequence"/>
</dbReference>
<keyword evidence="3" id="KW-1185">Reference proteome</keyword>
<evidence type="ECO:0000313" key="2">
    <source>
        <dbReference type="EMBL" id="RWX77076.1"/>
    </source>
</evidence>
<dbReference type="RefSeq" id="WP_128443990.1">
    <property type="nucleotide sequence ID" value="NZ_SBIP01000003.1"/>
</dbReference>
<comment type="caution">
    <text evidence="2">The sequence shown here is derived from an EMBL/GenBank/DDBJ whole genome shotgun (WGS) entry which is preliminary data.</text>
</comment>
<dbReference type="AlphaFoldDB" id="A0A444LFU6"/>
<evidence type="ECO:0000313" key="3">
    <source>
        <dbReference type="Proteomes" id="UP000287687"/>
    </source>
</evidence>
<reference evidence="2 3" key="1">
    <citation type="submission" date="2019-01" db="EMBL/GenBank/DDBJ databases">
        <title>The draft genome of Rhizobium sp. 24NR.</title>
        <authorList>
            <person name="Liu L."/>
            <person name="Liang L."/>
            <person name="Shi S."/>
            <person name="Xu L."/>
            <person name="Wang X."/>
            <person name="Li L."/>
            <person name="Zhang X."/>
        </authorList>
    </citation>
    <scope>NUCLEOTIDE SEQUENCE [LARGE SCALE GENOMIC DNA]</scope>
    <source>
        <strain evidence="2 3">24NR</strain>
    </source>
</reference>
<sequence>MIGKAWTIPAGLRGRYRHYLSTAPAASSDTTNATNKNVSMFSGIAPPKKPNRQEGSRFRNAGSNRKFSVLTRAHAVAGGSRRAFLLVDR</sequence>
<protein>
    <submittedName>
        <fullName evidence="2">Uncharacterized protein</fullName>
    </submittedName>
</protein>
<feature type="compositionally biased region" description="Polar residues" evidence="1">
    <location>
        <begin position="25"/>
        <end position="40"/>
    </location>
</feature>
<feature type="region of interest" description="Disordered" evidence="1">
    <location>
        <begin position="25"/>
        <end position="63"/>
    </location>
</feature>
<organism evidence="2 3">
    <name type="scientific">Neorhizobium lilium</name>
    <dbReference type="NCBI Taxonomy" id="2503024"/>
    <lineage>
        <taxon>Bacteria</taxon>
        <taxon>Pseudomonadati</taxon>
        <taxon>Pseudomonadota</taxon>
        <taxon>Alphaproteobacteria</taxon>
        <taxon>Hyphomicrobiales</taxon>
        <taxon>Rhizobiaceae</taxon>
        <taxon>Rhizobium/Agrobacterium group</taxon>
        <taxon>Neorhizobium</taxon>
    </lineage>
</organism>
<gene>
    <name evidence="2" type="ORF">EPK99_15580</name>
</gene>
<evidence type="ECO:0000256" key="1">
    <source>
        <dbReference type="SAM" id="MobiDB-lite"/>
    </source>
</evidence>
<name>A0A444LFU6_9HYPH</name>
<dbReference type="EMBL" id="SBIP01000003">
    <property type="protein sequence ID" value="RWX77076.1"/>
    <property type="molecule type" value="Genomic_DNA"/>
</dbReference>
<accession>A0A444LFU6</accession>
<proteinExistence type="predicted"/>